<organism evidence="1">
    <name type="scientific">uncultured virus</name>
    <dbReference type="NCBI Taxonomy" id="340016"/>
    <lineage>
        <taxon>Viruses</taxon>
        <taxon>environmental samples</taxon>
    </lineage>
</organism>
<dbReference type="EMBL" id="KY052837">
    <property type="protein sequence ID" value="ASF00474.1"/>
    <property type="molecule type" value="Genomic_DNA"/>
</dbReference>
<proteinExistence type="predicted"/>
<accession>A0A218MMH5</accession>
<reference evidence="1" key="2">
    <citation type="journal article" date="2017" name="Nat. Commun.">
        <title>Single-virus genomics reveals hidden cosmopolitan and abundant viruses.</title>
        <authorList>
            <person name="Martinez-Hernandez F."/>
            <person name="Fornas O."/>
            <person name="Lluesma Gomez M."/>
            <person name="Bolduc B."/>
            <person name="de la Cruz Pena M.J."/>
            <person name="Martinez J.M."/>
            <person name="Anton J."/>
            <person name="Gasol J.M."/>
            <person name="Rosselli R."/>
            <person name="Rodriguez-Valera F."/>
            <person name="Sullivan M.B."/>
            <person name="Acinas S.G."/>
            <person name="Martinez-Garcia M."/>
        </authorList>
    </citation>
    <scope>NUCLEOTIDE SEQUENCE</scope>
</reference>
<protein>
    <submittedName>
        <fullName evidence="1">Uncharacterized protein</fullName>
    </submittedName>
</protein>
<sequence length="166" mass="17467">MALSTIGTNSIADSAVTVAKATGFGKVGQVVTATHATQVNSTSTSFADSGLTCNITPSATTSKVLVIIQQQLISDRDQSDCYSRLRLLRESTSLLEFNKAQWDEAGDEGATKSGSLNSLSILDSPSSSSQITYHTEFAAGQTSNNGTARCQHNNETSTIVLMEILA</sequence>
<reference evidence="1" key="1">
    <citation type="submission" date="2016-10" db="EMBL/GenBank/DDBJ databases">
        <authorList>
            <person name="Varghese N."/>
        </authorList>
    </citation>
    <scope>NUCLEOTIDE SEQUENCE</scope>
</reference>
<evidence type="ECO:0000313" key="1">
    <source>
        <dbReference type="EMBL" id="ASF00474.1"/>
    </source>
</evidence>
<name>A0A218MMH5_9VIRU</name>